<dbReference type="AlphaFoldDB" id="A0A9D0ZRF9"/>
<dbReference type="GO" id="GO:0046872">
    <property type="term" value="F:metal ion binding"/>
    <property type="evidence" value="ECO:0007669"/>
    <property type="project" value="InterPro"/>
</dbReference>
<evidence type="ECO:0000313" key="3">
    <source>
        <dbReference type="EMBL" id="HIQ90802.1"/>
    </source>
</evidence>
<proteinExistence type="predicted"/>
<feature type="domain" description="Peptidase M16 C-terminal" evidence="2">
    <location>
        <begin position="181"/>
        <end position="342"/>
    </location>
</feature>
<dbReference type="Pfam" id="PF00675">
    <property type="entry name" value="Peptidase_M16"/>
    <property type="match status" value="1"/>
</dbReference>
<reference evidence="3" key="2">
    <citation type="journal article" date="2021" name="PeerJ">
        <title>Extensive microbial diversity within the chicken gut microbiome revealed by metagenomics and culture.</title>
        <authorList>
            <person name="Gilroy R."/>
            <person name="Ravi A."/>
            <person name="Getino M."/>
            <person name="Pursley I."/>
            <person name="Horton D.L."/>
            <person name="Alikhan N.F."/>
            <person name="Baker D."/>
            <person name="Gharbi K."/>
            <person name="Hall N."/>
            <person name="Watson M."/>
            <person name="Adriaenssens E.M."/>
            <person name="Foster-Nyarko E."/>
            <person name="Jarju S."/>
            <person name="Secka A."/>
            <person name="Antonio M."/>
            <person name="Oren A."/>
            <person name="Chaudhuri R.R."/>
            <person name="La Ragione R."/>
            <person name="Hildebrand F."/>
            <person name="Pallen M.J."/>
        </authorList>
    </citation>
    <scope>NUCLEOTIDE SEQUENCE</scope>
    <source>
        <strain evidence="3">CHK147-3167</strain>
    </source>
</reference>
<sequence>MIRKKFNKLNNYVYEEVLENGLRIYICKIKRKNIFAEMTVLYGSKDTEFKKEEDKNFIKTYTGTAHFLEHLIYTKDGDFDPAEIYNKNSASHNAYTNKTVTAYHFYGPRNFEENLNTLLKCVTTLNITKKDVDKERNIIRQELLKYEDNPGFISDTKCLENTIIEDSYRYDTGGKVSDLDKIDLKMIKTCFDYFYKPSNMFLVIAGDVNPEKVIKQVKEFYQTKKFENFNVIRKEYMEPLKVLKEKEIFKKDISNKYISINYKMSKPKIDEYKLRVYLNAFLTLKFGSLTKIYEDILKNPNYISDINFSTFHTKDHSYLNFEVTVQNDPEKVIKLIDDTLKDEEINTKYTEIYKKLMIKSLILDFENSSRVASLIESDLLKYQKVHYDIYDKIKSLDAEDFKEFVKTLDFSNRSYVIVEK</sequence>
<dbReference type="InterPro" id="IPR007863">
    <property type="entry name" value="Peptidase_M16_C"/>
</dbReference>
<reference evidence="3" key="1">
    <citation type="submission" date="2020-10" db="EMBL/GenBank/DDBJ databases">
        <authorList>
            <person name="Gilroy R."/>
        </authorList>
    </citation>
    <scope>NUCLEOTIDE SEQUENCE</scope>
    <source>
        <strain evidence="3">CHK147-3167</strain>
    </source>
</reference>
<dbReference type="EMBL" id="DVFV01000074">
    <property type="protein sequence ID" value="HIQ90802.1"/>
    <property type="molecule type" value="Genomic_DNA"/>
</dbReference>
<name>A0A9D0ZRF9_9FIRM</name>
<dbReference type="PANTHER" id="PTHR11851:SF134">
    <property type="entry name" value="ZINC-DEPENDENT PROTEASE"/>
    <property type="match status" value="1"/>
</dbReference>
<gene>
    <name evidence="3" type="ORF">IAB27_04175</name>
</gene>
<protein>
    <submittedName>
        <fullName evidence="3">Insulinase family protein</fullName>
    </submittedName>
</protein>
<evidence type="ECO:0000259" key="1">
    <source>
        <dbReference type="Pfam" id="PF00675"/>
    </source>
</evidence>
<feature type="domain" description="Peptidase M16 N-terminal" evidence="1">
    <location>
        <begin position="61"/>
        <end position="169"/>
    </location>
</feature>
<evidence type="ECO:0000313" key="4">
    <source>
        <dbReference type="Proteomes" id="UP000886786"/>
    </source>
</evidence>
<dbReference type="InterPro" id="IPR011765">
    <property type="entry name" value="Pept_M16_N"/>
</dbReference>
<dbReference type="Pfam" id="PF05193">
    <property type="entry name" value="Peptidase_M16_C"/>
    <property type="match status" value="1"/>
</dbReference>
<dbReference type="Proteomes" id="UP000886786">
    <property type="component" value="Unassembled WGS sequence"/>
</dbReference>
<dbReference type="InterPro" id="IPR011249">
    <property type="entry name" value="Metalloenz_LuxS/M16"/>
</dbReference>
<organism evidence="3 4">
    <name type="scientific">Candidatus Coprosoma intestinipullorum</name>
    <dbReference type="NCBI Taxonomy" id="2840752"/>
    <lineage>
        <taxon>Bacteria</taxon>
        <taxon>Bacillati</taxon>
        <taxon>Bacillota</taxon>
        <taxon>Bacillota incertae sedis</taxon>
        <taxon>Candidatus Coprosoma</taxon>
    </lineage>
</organism>
<dbReference type="PANTHER" id="PTHR11851">
    <property type="entry name" value="METALLOPROTEASE"/>
    <property type="match status" value="1"/>
</dbReference>
<dbReference type="Gene3D" id="3.30.830.10">
    <property type="entry name" value="Metalloenzyme, LuxS/M16 peptidase-like"/>
    <property type="match status" value="2"/>
</dbReference>
<comment type="caution">
    <text evidence="3">The sequence shown here is derived from an EMBL/GenBank/DDBJ whole genome shotgun (WGS) entry which is preliminary data.</text>
</comment>
<accession>A0A9D0ZRF9</accession>
<dbReference type="InterPro" id="IPR050361">
    <property type="entry name" value="MPP/UQCRC_Complex"/>
</dbReference>
<evidence type="ECO:0000259" key="2">
    <source>
        <dbReference type="Pfam" id="PF05193"/>
    </source>
</evidence>
<dbReference type="SUPFAM" id="SSF63411">
    <property type="entry name" value="LuxS/MPP-like metallohydrolase"/>
    <property type="match status" value="2"/>
</dbReference>